<dbReference type="AlphaFoldDB" id="A0A366K6N5"/>
<evidence type="ECO:0000256" key="1">
    <source>
        <dbReference type="ARBA" id="ARBA00004496"/>
    </source>
</evidence>
<evidence type="ECO:0000256" key="10">
    <source>
        <dbReference type="ARBA" id="ARBA00029774"/>
    </source>
</evidence>
<evidence type="ECO:0000256" key="7">
    <source>
        <dbReference type="ARBA" id="ARBA00022695"/>
    </source>
</evidence>
<evidence type="ECO:0000256" key="3">
    <source>
        <dbReference type="ARBA" id="ARBA00012584"/>
    </source>
</evidence>
<keyword evidence="9" id="KW-0067">ATP-binding</keyword>
<sequence length="216" mass="22430">MGRIDEQALEDAARVVREGGLIVLPTDTVYGVACDPCNPAAISLLYQAKQRPASKALQVILASTNNLTRLGLYLPEPLDRLAAAFLPGPFSPIAAASPDSPLSTLRNEKDGSRTQAIRLPDSDLSLRILQFTGPLAASSANRSGGQSPQTVQEAYEALGDAVDLYLDGGPTQGHMASTVVAASPEASDGISILRQGIISRAAIRQVLQSADGGVAA</sequence>
<comment type="catalytic activity">
    <reaction evidence="11">
        <text>L-threonine + hydrogencarbonate + ATP = L-threonylcarbamoyladenylate + diphosphate + H2O</text>
        <dbReference type="Rhea" id="RHEA:36407"/>
        <dbReference type="ChEBI" id="CHEBI:15377"/>
        <dbReference type="ChEBI" id="CHEBI:17544"/>
        <dbReference type="ChEBI" id="CHEBI:30616"/>
        <dbReference type="ChEBI" id="CHEBI:33019"/>
        <dbReference type="ChEBI" id="CHEBI:57926"/>
        <dbReference type="ChEBI" id="CHEBI:73682"/>
        <dbReference type="EC" id="2.7.7.87"/>
    </reaction>
</comment>
<keyword evidence="8" id="KW-0547">Nucleotide-binding</keyword>
<accession>A0A366K6N5</accession>
<proteinExistence type="inferred from homology"/>
<keyword evidence="4" id="KW-0963">Cytoplasm</keyword>
<dbReference type="NCBIfam" id="TIGR00057">
    <property type="entry name" value="L-threonylcarbamoyladenylate synthase"/>
    <property type="match status" value="1"/>
</dbReference>
<evidence type="ECO:0000256" key="11">
    <source>
        <dbReference type="ARBA" id="ARBA00048366"/>
    </source>
</evidence>
<evidence type="ECO:0000313" key="14">
    <source>
        <dbReference type="Proteomes" id="UP000252530"/>
    </source>
</evidence>
<dbReference type="GO" id="GO:0005737">
    <property type="term" value="C:cytoplasm"/>
    <property type="evidence" value="ECO:0007669"/>
    <property type="project" value="UniProtKB-SubCell"/>
</dbReference>
<reference evidence="13 14" key="1">
    <citation type="submission" date="2017-10" db="EMBL/GenBank/DDBJ databases">
        <title>Bifidobacterium xylocopum sp. nov. and Bifidobacterium aemilianum sp. nov., from the carpenter bee (Xylocopa violacea) digestive tract.</title>
        <authorList>
            <person name="Alberoni D."/>
            <person name="Baffoni L."/>
            <person name="Di Gioia D."/>
            <person name="Gaggia F."/>
            <person name="Biavati B."/>
        </authorList>
    </citation>
    <scope>NUCLEOTIDE SEQUENCE [LARGE SCALE GENOMIC DNA]</scope>
    <source>
        <strain evidence="13 14">XV10</strain>
    </source>
</reference>
<dbReference type="InterPro" id="IPR006070">
    <property type="entry name" value="Sua5-like_dom"/>
</dbReference>
<comment type="similarity">
    <text evidence="2">Belongs to the SUA5 family.</text>
</comment>
<dbReference type="PANTHER" id="PTHR17490:SF16">
    <property type="entry name" value="THREONYLCARBAMOYL-AMP SYNTHASE"/>
    <property type="match status" value="1"/>
</dbReference>
<evidence type="ECO:0000256" key="5">
    <source>
        <dbReference type="ARBA" id="ARBA00022679"/>
    </source>
</evidence>
<dbReference type="Proteomes" id="UP000252530">
    <property type="component" value="Unassembled WGS sequence"/>
</dbReference>
<dbReference type="GO" id="GO:0005524">
    <property type="term" value="F:ATP binding"/>
    <property type="evidence" value="ECO:0007669"/>
    <property type="project" value="UniProtKB-KW"/>
</dbReference>
<dbReference type="EC" id="2.7.7.87" evidence="3"/>
<keyword evidence="7" id="KW-0548">Nucleotidyltransferase</keyword>
<keyword evidence="14" id="KW-1185">Reference proteome</keyword>
<keyword evidence="5" id="KW-0808">Transferase</keyword>
<dbReference type="SUPFAM" id="SSF55821">
    <property type="entry name" value="YrdC/RibB"/>
    <property type="match status" value="1"/>
</dbReference>
<evidence type="ECO:0000313" key="13">
    <source>
        <dbReference type="EMBL" id="RBP97324.1"/>
    </source>
</evidence>
<evidence type="ECO:0000256" key="6">
    <source>
        <dbReference type="ARBA" id="ARBA00022694"/>
    </source>
</evidence>
<keyword evidence="6" id="KW-0819">tRNA processing</keyword>
<dbReference type="PROSITE" id="PS51163">
    <property type="entry name" value="YRDC"/>
    <property type="match status" value="1"/>
</dbReference>
<gene>
    <name evidence="13" type="ORF">CRD60_07430</name>
</gene>
<dbReference type="GO" id="GO:0008033">
    <property type="term" value="P:tRNA processing"/>
    <property type="evidence" value="ECO:0007669"/>
    <property type="project" value="UniProtKB-KW"/>
</dbReference>
<organism evidence="13 14">
    <name type="scientific">Bifidobacterium aemilianum</name>
    <dbReference type="NCBI Taxonomy" id="2493120"/>
    <lineage>
        <taxon>Bacteria</taxon>
        <taxon>Bacillati</taxon>
        <taxon>Actinomycetota</taxon>
        <taxon>Actinomycetes</taxon>
        <taxon>Bifidobacteriales</taxon>
        <taxon>Bifidobacteriaceae</taxon>
        <taxon>Bifidobacterium</taxon>
    </lineage>
</organism>
<dbReference type="GO" id="GO:0061710">
    <property type="term" value="F:L-threonylcarbamoyladenylate synthase"/>
    <property type="evidence" value="ECO:0007669"/>
    <property type="project" value="UniProtKB-EC"/>
</dbReference>
<comment type="subcellular location">
    <subcellularLocation>
        <location evidence="1">Cytoplasm</location>
    </subcellularLocation>
</comment>
<evidence type="ECO:0000259" key="12">
    <source>
        <dbReference type="PROSITE" id="PS51163"/>
    </source>
</evidence>
<evidence type="ECO:0000256" key="2">
    <source>
        <dbReference type="ARBA" id="ARBA00007663"/>
    </source>
</evidence>
<dbReference type="Pfam" id="PF01300">
    <property type="entry name" value="Sua5_yciO_yrdC"/>
    <property type="match status" value="1"/>
</dbReference>
<dbReference type="Gene3D" id="3.90.870.10">
    <property type="entry name" value="DHBP synthase"/>
    <property type="match status" value="1"/>
</dbReference>
<dbReference type="InterPro" id="IPR050156">
    <property type="entry name" value="TC-AMP_synthase_SUA5"/>
</dbReference>
<evidence type="ECO:0000256" key="4">
    <source>
        <dbReference type="ARBA" id="ARBA00022490"/>
    </source>
</evidence>
<dbReference type="GO" id="GO:0000049">
    <property type="term" value="F:tRNA binding"/>
    <property type="evidence" value="ECO:0007669"/>
    <property type="project" value="TreeGrafter"/>
</dbReference>
<protein>
    <recommendedName>
        <fullName evidence="10">L-threonylcarbamoyladenylate synthase</fullName>
        <ecNumber evidence="3">2.7.7.87</ecNumber>
    </recommendedName>
    <alternativeName>
        <fullName evidence="10">L-threonylcarbamoyladenylate synthase</fullName>
    </alternativeName>
</protein>
<dbReference type="GO" id="GO:0003725">
    <property type="term" value="F:double-stranded RNA binding"/>
    <property type="evidence" value="ECO:0007669"/>
    <property type="project" value="InterPro"/>
</dbReference>
<dbReference type="OrthoDB" id="9814580at2"/>
<feature type="domain" description="YrdC-like" evidence="12">
    <location>
        <begin position="6"/>
        <end position="198"/>
    </location>
</feature>
<name>A0A366K6N5_9BIFI</name>
<dbReference type="EMBL" id="PDCG01000009">
    <property type="protein sequence ID" value="RBP97324.1"/>
    <property type="molecule type" value="Genomic_DNA"/>
</dbReference>
<dbReference type="GO" id="GO:0006450">
    <property type="term" value="P:regulation of translational fidelity"/>
    <property type="evidence" value="ECO:0007669"/>
    <property type="project" value="TreeGrafter"/>
</dbReference>
<comment type="caution">
    <text evidence="13">The sequence shown here is derived from an EMBL/GenBank/DDBJ whole genome shotgun (WGS) entry which is preliminary data.</text>
</comment>
<evidence type="ECO:0000256" key="9">
    <source>
        <dbReference type="ARBA" id="ARBA00022840"/>
    </source>
</evidence>
<evidence type="ECO:0000256" key="8">
    <source>
        <dbReference type="ARBA" id="ARBA00022741"/>
    </source>
</evidence>
<dbReference type="PANTHER" id="PTHR17490">
    <property type="entry name" value="SUA5"/>
    <property type="match status" value="1"/>
</dbReference>
<dbReference type="InterPro" id="IPR017945">
    <property type="entry name" value="DHBP_synth_RibB-like_a/b_dom"/>
</dbReference>